<proteinExistence type="predicted"/>
<feature type="compositionally biased region" description="Basic and acidic residues" evidence="1">
    <location>
        <begin position="189"/>
        <end position="202"/>
    </location>
</feature>
<keyword evidence="3" id="KW-1185">Reference proteome</keyword>
<feature type="compositionally biased region" description="Polar residues" evidence="1">
    <location>
        <begin position="99"/>
        <end position="110"/>
    </location>
</feature>
<feature type="compositionally biased region" description="Basic residues" evidence="1">
    <location>
        <begin position="174"/>
        <end position="183"/>
    </location>
</feature>
<feature type="compositionally biased region" description="Polar residues" evidence="1">
    <location>
        <begin position="139"/>
        <end position="155"/>
    </location>
</feature>
<dbReference type="GeneID" id="72006382"/>
<sequence>MPATTHSLLRRLYAVWRYILSCRPLRHLARPLAFLRFIWRSYARDNAEVLQSRRKRGDGSSEQGALASDGGCMSTNSPSMVVHASSEPATYPSLRNEHALSSSHPPSHNAISRLPRTPHWDPDAESLGSDRGSGPYSFTVETASQESVVSCQRTSADGDHLSITMSRPSSRVSMRTRHDRLSRHITPSDSRRQPSRAREKSRSPRQTPAASPSHSTASLTLQSNASSVDQHNVALPAGESMRPRRCQKMYPVVQTARYDRPKYSKEMEHAFEVKPMKMSYEMYVNVSRKMQCNPYRMYGVYRPGLPVGWEVHTHPEGTRYFFSRARVRFFLAKACP</sequence>
<feature type="compositionally biased region" description="Polar residues" evidence="1">
    <location>
        <begin position="163"/>
        <end position="173"/>
    </location>
</feature>
<name>A0ABQ8KGI8_9APHY</name>
<evidence type="ECO:0000313" key="3">
    <source>
        <dbReference type="Proteomes" id="UP000814176"/>
    </source>
</evidence>
<evidence type="ECO:0000256" key="1">
    <source>
        <dbReference type="SAM" id="MobiDB-lite"/>
    </source>
</evidence>
<organism evidence="2 3">
    <name type="scientific">Rhodofomes roseus</name>
    <dbReference type="NCBI Taxonomy" id="34475"/>
    <lineage>
        <taxon>Eukaryota</taxon>
        <taxon>Fungi</taxon>
        <taxon>Dikarya</taxon>
        <taxon>Basidiomycota</taxon>
        <taxon>Agaricomycotina</taxon>
        <taxon>Agaricomycetes</taxon>
        <taxon>Polyporales</taxon>
        <taxon>Rhodofomes</taxon>
    </lineage>
</organism>
<dbReference type="RefSeq" id="XP_047778642.1">
    <property type="nucleotide sequence ID" value="XM_047925650.1"/>
</dbReference>
<feature type="region of interest" description="Disordered" evidence="1">
    <location>
        <begin position="51"/>
        <end position="229"/>
    </location>
</feature>
<evidence type="ECO:0008006" key="4">
    <source>
        <dbReference type="Google" id="ProtNLM"/>
    </source>
</evidence>
<protein>
    <recommendedName>
        <fullName evidence="4">WW domain-containing protein</fullName>
    </recommendedName>
</protein>
<dbReference type="Proteomes" id="UP000814176">
    <property type="component" value="Unassembled WGS sequence"/>
</dbReference>
<comment type="caution">
    <text evidence="2">The sequence shown here is derived from an EMBL/GenBank/DDBJ whole genome shotgun (WGS) entry which is preliminary data.</text>
</comment>
<gene>
    <name evidence="2" type="ORF">C8Q71DRAFT_79605</name>
</gene>
<reference evidence="2 3" key="1">
    <citation type="journal article" date="2021" name="Environ. Microbiol.">
        <title>Gene family expansions and transcriptome signatures uncover fungal adaptations to wood decay.</title>
        <authorList>
            <person name="Hage H."/>
            <person name="Miyauchi S."/>
            <person name="Viragh M."/>
            <person name="Drula E."/>
            <person name="Min B."/>
            <person name="Chaduli D."/>
            <person name="Navarro D."/>
            <person name="Favel A."/>
            <person name="Norest M."/>
            <person name="Lesage-Meessen L."/>
            <person name="Balint B."/>
            <person name="Merenyi Z."/>
            <person name="de Eugenio L."/>
            <person name="Morin E."/>
            <person name="Martinez A.T."/>
            <person name="Baldrian P."/>
            <person name="Stursova M."/>
            <person name="Martinez M.J."/>
            <person name="Novotny C."/>
            <person name="Magnuson J.K."/>
            <person name="Spatafora J.W."/>
            <person name="Maurice S."/>
            <person name="Pangilinan J."/>
            <person name="Andreopoulos W."/>
            <person name="LaButti K."/>
            <person name="Hundley H."/>
            <person name="Na H."/>
            <person name="Kuo A."/>
            <person name="Barry K."/>
            <person name="Lipzen A."/>
            <person name="Henrissat B."/>
            <person name="Riley R."/>
            <person name="Ahrendt S."/>
            <person name="Nagy L.G."/>
            <person name="Grigoriev I.V."/>
            <person name="Martin F."/>
            <person name="Rosso M.N."/>
        </authorList>
    </citation>
    <scope>NUCLEOTIDE SEQUENCE [LARGE SCALE GENOMIC DNA]</scope>
    <source>
        <strain evidence="2 3">CIRM-BRFM 1785</strain>
    </source>
</reference>
<accession>A0ABQ8KGI8</accession>
<feature type="compositionally biased region" description="Low complexity" evidence="1">
    <location>
        <begin position="207"/>
        <end position="221"/>
    </location>
</feature>
<evidence type="ECO:0000313" key="2">
    <source>
        <dbReference type="EMBL" id="KAH9836357.1"/>
    </source>
</evidence>
<dbReference type="EMBL" id="JADCUA010000011">
    <property type="protein sequence ID" value="KAH9836357.1"/>
    <property type="molecule type" value="Genomic_DNA"/>
</dbReference>